<keyword evidence="4 9" id="KW-0479">Metal-binding</keyword>
<evidence type="ECO:0000259" key="10">
    <source>
        <dbReference type="PROSITE" id="PS51471"/>
    </source>
</evidence>
<dbReference type="WBParaSite" id="SRDH1_47900.2">
    <property type="protein sequence ID" value="SRDH1_47900.2"/>
    <property type="gene ID" value="SRDH1_47900"/>
</dbReference>
<comment type="subcellular location">
    <subcellularLocation>
        <location evidence="2">Nucleus</location>
    </subcellularLocation>
</comment>
<dbReference type="Gene3D" id="2.60.120.590">
    <property type="entry name" value="Alpha-ketoglutarate-dependent dioxygenase AlkB-like"/>
    <property type="match status" value="1"/>
</dbReference>
<name>A0AA85FGI5_9TREM</name>
<evidence type="ECO:0000256" key="8">
    <source>
        <dbReference type="ARBA" id="ARBA00023242"/>
    </source>
</evidence>
<evidence type="ECO:0000256" key="4">
    <source>
        <dbReference type="ARBA" id="ARBA00022723"/>
    </source>
</evidence>
<dbReference type="Proteomes" id="UP000050792">
    <property type="component" value="Unassembled WGS sequence"/>
</dbReference>
<feature type="domain" description="Fe2OG dioxygenase" evidence="10">
    <location>
        <begin position="97"/>
        <end position="243"/>
    </location>
</feature>
<evidence type="ECO:0000313" key="11">
    <source>
        <dbReference type="Proteomes" id="UP000050792"/>
    </source>
</evidence>
<protein>
    <submittedName>
        <fullName evidence="12">Fe2OG dioxygenase domain-containing protein</fullName>
    </submittedName>
</protein>
<keyword evidence="6 9" id="KW-0560">Oxidoreductase</keyword>
<proteinExistence type="inferred from homology"/>
<dbReference type="AlphaFoldDB" id="A0AA85FGI5"/>
<evidence type="ECO:0000256" key="9">
    <source>
        <dbReference type="RuleBase" id="RU003682"/>
    </source>
</evidence>
<evidence type="ECO:0000256" key="7">
    <source>
        <dbReference type="ARBA" id="ARBA00023004"/>
    </source>
</evidence>
<reference evidence="11" key="1">
    <citation type="submission" date="2022-06" db="EMBL/GenBank/DDBJ databases">
        <authorList>
            <person name="Berger JAMES D."/>
            <person name="Berger JAMES D."/>
        </authorList>
    </citation>
    <scope>NUCLEOTIDE SEQUENCE [LARGE SCALE GENOMIC DNA]</scope>
</reference>
<keyword evidence="5" id="KW-0223">Dioxygenase</keyword>
<evidence type="ECO:0000313" key="12">
    <source>
        <dbReference type="WBParaSite" id="SRDH1_47900.2"/>
    </source>
</evidence>
<dbReference type="PANTHER" id="PTHR46030:SF1">
    <property type="entry name" value="ALPHA-KETOGLUTARATE-DEPENDENT DIOXYGENASE ALKB HOMOLOG 6"/>
    <property type="match status" value="1"/>
</dbReference>
<dbReference type="InterPro" id="IPR032862">
    <property type="entry name" value="ALKBH6"/>
</dbReference>
<evidence type="ECO:0000256" key="1">
    <source>
        <dbReference type="ARBA" id="ARBA00001954"/>
    </source>
</evidence>
<dbReference type="PANTHER" id="PTHR46030">
    <property type="entry name" value="ALPHA-KETOGLUTARATE-DEPENDENT DIOXYGENASE ALKB HOMOLOG 6"/>
    <property type="match status" value="1"/>
</dbReference>
<dbReference type="InterPro" id="IPR037151">
    <property type="entry name" value="AlkB-like_sf"/>
</dbReference>
<dbReference type="InterPro" id="IPR005123">
    <property type="entry name" value="Oxoglu/Fe-dep_dioxygenase_dom"/>
</dbReference>
<comment type="cofactor">
    <cofactor evidence="1">
        <name>Fe(2+)</name>
        <dbReference type="ChEBI" id="CHEBI:29033"/>
    </cofactor>
</comment>
<evidence type="ECO:0000256" key="6">
    <source>
        <dbReference type="ARBA" id="ARBA00023002"/>
    </source>
</evidence>
<comment type="similarity">
    <text evidence="3">Belongs to the alkB family.</text>
</comment>
<comment type="similarity">
    <text evidence="9">Belongs to the iron/ascorbate-dependent oxidoreductase family.</text>
</comment>
<evidence type="ECO:0000256" key="5">
    <source>
        <dbReference type="ARBA" id="ARBA00022964"/>
    </source>
</evidence>
<accession>A0AA85FGI5</accession>
<dbReference type="GO" id="GO:0051213">
    <property type="term" value="F:dioxygenase activity"/>
    <property type="evidence" value="ECO:0007669"/>
    <property type="project" value="UniProtKB-KW"/>
</dbReference>
<keyword evidence="8" id="KW-0539">Nucleus</keyword>
<dbReference type="GO" id="GO:0046872">
    <property type="term" value="F:metal ion binding"/>
    <property type="evidence" value="ECO:0007669"/>
    <property type="project" value="UniProtKB-KW"/>
</dbReference>
<evidence type="ECO:0000256" key="2">
    <source>
        <dbReference type="ARBA" id="ARBA00004123"/>
    </source>
</evidence>
<reference evidence="12" key="2">
    <citation type="submission" date="2023-11" db="UniProtKB">
        <authorList>
            <consortium name="WormBaseParasite"/>
        </authorList>
    </citation>
    <scope>IDENTIFICATION</scope>
</reference>
<sequence>MVVMLKLLDSYCVKTLPPNVLYLPDFINEEEEQELLKYIYSAPLPKWVSLRGRRLQNWGGIPHVKGMLTEKVPQWLQKYMDRVSELCLFDSNNSNNKANHVLVNEYESGQGIFPHHDGPLYYPVVATINLNSYGILDFYEPLDTSSNPQTKSTLFNDRYIGSVYLKARSLNIVADKMYTHYMHGIAERTTDLLLNYEDCLKRSEESVENAVVIHNWTANSLGDIQSQLCHRGKRVSVTIRYVPNVSKINWNTLLCRN</sequence>
<keyword evidence="11" id="KW-1185">Reference proteome</keyword>
<organism evidence="11 12">
    <name type="scientific">Schistosoma rodhaini</name>
    <dbReference type="NCBI Taxonomy" id="6188"/>
    <lineage>
        <taxon>Eukaryota</taxon>
        <taxon>Metazoa</taxon>
        <taxon>Spiralia</taxon>
        <taxon>Lophotrochozoa</taxon>
        <taxon>Platyhelminthes</taxon>
        <taxon>Trematoda</taxon>
        <taxon>Digenea</taxon>
        <taxon>Strigeidida</taxon>
        <taxon>Schistosomatoidea</taxon>
        <taxon>Schistosomatidae</taxon>
        <taxon>Schistosoma</taxon>
    </lineage>
</organism>
<dbReference type="PROSITE" id="PS51471">
    <property type="entry name" value="FE2OG_OXY"/>
    <property type="match status" value="1"/>
</dbReference>
<keyword evidence="7 9" id="KW-0408">Iron</keyword>
<dbReference type="GO" id="GO:0005634">
    <property type="term" value="C:nucleus"/>
    <property type="evidence" value="ECO:0007669"/>
    <property type="project" value="UniProtKB-SubCell"/>
</dbReference>
<dbReference type="SUPFAM" id="SSF51197">
    <property type="entry name" value="Clavaminate synthase-like"/>
    <property type="match status" value="1"/>
</dbReference>
<evidence type="ECO:0000256" key="3">
    <source>
        <dbReference type="ARBA" id="ARBA00007879"/>
    </source>
</evidence>